<dbReference type="PANTHER" id="PTHR43031:SF16">
    <property type="entry name" value="OXIDOREDUCTASE"/>
    <property type="match status" value="1"/>
</dbReference>
<dbReference type="SUPFAM" id="SSF52821">
    <property type="entry name" value="Rhodanese/Cell cycle control phosphatase"/>
    <property type="match status" value="1"/>
</dbReference>
<dbReference type="SMART" id="SM00450">
    <property type="entry name" value="RHOD"/>
    <property type="match status" value="1"/>
</dbReference>
<comment type="caution">
    <text evidence="2">The sequence shown here is derived from an EMBL/GenBank/DDBJ whole genome shotgun (WGS) entry which is preliminary data.</text>
</comment>
<keyword evidence="3" id="KW-1185">Reference proteome</keyword>
<dbReference type="Gene3D" id="3.40.250.10">
    <property type="entry name" value="Rhodanese-like domain"/>
    <property type="match status" value="1"/>
</dbReference>
<dbReference type="Pfam" id="PF00581">
    <property type="entry name" value="Rhodanese"/>
    <property type="match status" value="1"/>
</dbReference>
<name>A0AAW1PUI6_9CHLO</name>
<dbReference type="InterPro" id="IPR036873">
    <property type="entry name" value="Rhodanese-like_dom_sf"/>
</dbReference>
<reference evidence="2 3" key="1">
    <citation type="journal article" date="2024" name="Nat. Commun.">
        <title>Phylogenomics reveals the evolutionary origins of lichenization in chlorophyte algae.</title>
        <authorList>
            <person name="Puginier C."/>
            <person name="Libourel C."/>
            <person name="Otte J."/>
            <person name="Skaloud P."/>
            <person name="Haon M."/>
            <person name="Grisel S."/>
            <person name="Petersen M."/>
            <person name="Berrin J.G."/>
            <person name="Delaux P.M."/>
            <person name="Dal Grande F."/>
            <person name="Keller J."/>
        </authorList>
    </citation>
    <scope>NUCLEOTIDE SEQUENCE [LARGE SCALE GENOMIC DNA]</scope>
    <source>
        <strain evidence="2 3">SAG 2043</strain>
    </source>
</reference>
<evidence type="ECO:0000313" key="3">
    <source>
        <dbReference type="Proteomes" id="UP001489004"/>
    </source>
</evidence>
<protein>
    <recommendedName>
        <fullName evidence="1">Rhodanese domain-containing protein</fullName>
    </recommendedName>
</protein>
<organism evidence="2 3">
    <name type="scientific">[Myrmecia] bisecta</name>
    <dbReference type="NCBI Taxonomy" id="41462"/>
    <lineage>
        <taxon>Eukaryota</taxon>
        <taxon>Viridiplantae</taxon>
        <taxon>Chlorophyta</taxon>
        <taxon>core chlorophytes</taxon>
        <taxon>Trebouxiophyceae</taxon>
        <taxon>Trebouxiales</taxon>
        <taxon>Trebouxiaceae</taxon>
        <taxon>Myrmecia</taxon>
    </lineage>
</organism>
<sequence length="179" mass="19972">MSEPAKAEKMRKTEEVYNDFKRKSFPDVMDVDAQTLHSLLATDSSKLMLIDVRTPEEQQVSRIPGPCMTAEEFDQRKADFKHYTIVTYCTVGARSGKYANVLRQDGFDVMNLKGSIVGWTQQGYPLISESGEATKRVHVFGDQWALQGEGYEPVTFGKAKAAVEGVRTVLPSWMGGTKP</sequence>
<feature type="domain" description="Rhodanese" evidence="1">
    <location>
        <begin position="43"/>
        <end position="128"/>
    </location>
</feature>
<dbReference type="InterPro" id="IPR050229">
    <property type="entry name" value="GlpE_sulfurtransferase"/>
</dbReference>
<dbReference type="Proteomes" id="UP001489004">
    <property type="component" value="Unassembled WGS sequence"/>
</dbReference>
<accession>A0AAW1PUI6</accession>
<evidence type="ECO:0000313" key="2">
    <source>
        <dbReference type="EMBL" id="KAK9811823.1"/>
    </source>
</evidence>
<dbReference type="CDD" id="cd00158">
    <property type="entry name" value="RHOD"/>
    <property type="match status" value="1"/>
</dbReference>
<proteinExistence type="predicted"/>
<dbReference type="AlphaFoldDB" id="A0AAW1PUI6"/>
<dbReference type="InterPro" id="IPR001763">
    <property type="entry name" value="Rhodanese-like_dom"/>
</dbReference>
<dbReference type="PROSITE" id="PS50206">
    <property type="entry name" value="RHODANESE_3"/>
    <property type="match status" value="1"/>
</dbReference>
<gene>
    <name evidence="2" type="ORF">WJX72_010871</name>
</gene>
<evidence type="ECO:0000259" key="1">
    <source>
        <dbReference type="PROSITE" id="PS50206"/>
    </source>
</evidence>
<dbReference type="EMBL" id="JALJOR010000009">
    <property type="protein sequence ID" value="KAK9811823.1"/>
    <property type="molecule type" value="Genomic_DNA"/>
</dbReference>
<dbReference type="PANTHER" id="PTHR43031">
    <property type="entry name" value="FAD-DEPENDENT OXIDOREDUCTASE"/>
    <property type="match status" value="1"/>
</dbReference>